<evidence type="ECO:0000259" key="1">
    <source>
        <dbReference type="Pfam" id="PF20254"/>
    </source>
</evidence>
<evidence type="ECO:0000313" key="3">
    <source>
        <dbReference type="Proteomes" id="UP000187735"/>
    </source>
</evidence>
<gene>
    <name evidence="2" type="ORF">Fuma_01069</name>
</gene>
<dbReference type="EMBL" id="CP017641">
    <property type="protein sequence ID" value="APZ91481.1"/>
    <property type="molecule type" value="Genomic_DNA"/>
</dbReference>
<dbReference type="InterPro" id="IPR006311">
    <property type="entry name" value="TAT_signal"/>
</dbReference>
<dbReference type="PROSITE" id="PS51318">
    <property type="entry name" value="TAT"/>
    <property type="match status" value="1"/>
</dbReference>
<dbReference type="RefSeq" id="WP_077023235.1">
    <property type="nucleotide sequence ID" value="NZ_CP017641.1"/>
</dbReference>
<proteinExistence type="predicted"/>
<dbReference type="Proteomes" id="UP000187735">
    <property type="component" value="Chromosome"/>
</dbReference>
<dbReference type="STRING" id="1891926.Fuma_01069"/>
<dbReference type="OrthoDB" id="505641at2"/>
<feature type="domain" description="N,N-dimethylformamidase beta subunit-like C-terminal" evidence="1">
    <location>
        <begin position="110"/>
        <end position="487"/>
    </location>
</feature>
<dbReference type="KEGG" id="fmr:Fuma_01069"/>
<protein>
    <recommendedName>
        <fullName evidence="1">N,N-dimethylformamidase beta subunit-like C-terminal domain-containing protein</fullName>
    </recommendedName>
</protein>
<reference evidence="2 3" key="1">
    <citation type="journal article" date="2016" name="Front. Microbiol.">
        <title>Fuerstia marisgermanicae gen. nov., sp. nov., an Unusual Member of the Phylum Planctomycetes from the German Wadden Sea.</title>
        <authorList>
            <person name="Kohn T."/>
            <person name="Heuer A."/>
            <person name="Jogler M."/>
            <person name="Vollmers J."/>
            <person name="Boedeker C."/>
            <person name="Bunk B."/>
            <person name="Rast P."/>
            <person name="Borchert D."/>
            <person name="Glockner I."/>
            <person name="Freese H.M."/>
            <person name="Klenk H.P."/>
            <person name="Overmann J."/>
            <person name="Kaster A.K."/>
            <person name="Rohde M."/>
            <person name="Wiegand S."/>
            <person name="Jogler C."/>
        </authorList>
    </citation>
    <scope>NUCLEOTIDE SEQUENCE [LARGE SCALE GENOMIC DNA]</scope>
    <source>
        <strain evidence="2 3">NH11</strain>
    </source>
</reference>
<keyword evidence="3" id="KW-1185">Reference proteome</keyword>
<dbReference type="InterPro" id="IPR046540">
    <property type="entry name" value="DMFA2_C"/>
</dbReference>
<evidence type="ECO:0000313" key="2">
    <source>
        <dbReference type="EMBL" id="APZ91481.1"/>
    </source>
</evidence>
<dbReference type="AlphaFoldDB" id="A0A1P8WBQ2"/>
<accession>A0A1P8WBQ2</accession>
<sequence>MTSHSSDSPRKVDRRHVLKTTAAAAVAGNLAHVNAADENHSGASGDKSKANLIVAENQRPGTTDWQLTRVRVNEGNYRTSLIEGYCSHQSVKAGDTLQIFVSTKPARKFTLDVYRMGYYDGKGGCHKATFGPLEGKTQPTPEIGPMPGRLRECQWNASVEIPIPDDWVSGVYLGKLTTIPDTEHEPYWQSYVIFIVRDNRKADCLFQCSDNTWHAYNRWPVNESLYTHPDGSHAPGVAVSFDRPYGKYNQIFDHPLSIGSGEFLLWEFPLSFWLEQNGYDVTYGSNLDTCDASFVKRCRTFISVGHDEYWDQRQYRAIESAMNEGVNLLWLCGNSIFVDSPFSPSSDGRPNRIITRKGCYGDLRVDELESYEAMFAGLKATGPDERRIMGVRSVVPFNGGGDWTCSKPDHWLFEGTGMKRGDSIPGLVGWEHHGEPDPDRADMTVVAEGPIWSGGTREGRYESVVFSGPKDNVIFNASTIFWAQGLSSPPGHIIPWSHFSRPHGPDARVQQITKNLLARALK</sequence>
<dbReference type="Pfam" id="PF20254">
    <property type="entry name" value="DMFA2_C"/>
    <property type="match status" value="1"/>
</dbReference>
<organism evidence="2 3">
    <name type="scientific">Fuerstiella marisgermanici</name>
    <dbReference type="NCBI Taxonomy" id="1891926"/>
    <lineage>
        <taxon>Bacteria</taxon>
        <taxon>Pseudomonadati</taxon>
        <taxon>Planctomycetota</taxon>
        <taxon>Planctomycetia</taxon>
        <taxon>Planctomycetales</taxon>
        <taxon>Planctomycetaceae</taxon>
        <taxon>Fuerstiella</taxon>
    </lineage>
</organism>
<name>A0A1P8WBQ2_9PLAN</name>